<gene>
    <name evidence="3" type="ORF">pipiens_000534</name>
</gene>
<dbReference type="SUPFAM" id="SSF54695">
    <property type="entry name" value="POZ domain"/>
    <property type="match status" value="1"/>
</dbReference>
<dbReference type="EMBL" id="JBEHCU010010148">
    <property type="protein sequence ID" value="KAL1378699.1"/>
    <property type="molecule type" value="Genomic_DNA"/>
</dbReference>
<accession>A0ABD1CSD8</accession>
<evidence type="ECO:0000313" key="4">
    <source>
        <dbReference type="Proteomes" id="UP001562425"/>
    </source>
</evidence>
<evidence type="ECO:0000256" key="1">
    <source>
        <dbReference type="SAM" id="MobiDB-lite"/>
    </source>
</evidence>
<reference evidence="3 4" key="1">
    <citation type="submission" date="2024-05" db="EMBL/GenBank/DDBJ databases">
        <title>Culex pipiens pipiens assembly and annotation.</title>
        <authorList>
            <person name="Alout H."/>
            <person name="Durand T."/>
        </authorList>
    </citation>
    <scope>NUCLEOTIDE SEQUENCE [LARGE SCALE GENOMIC DNA]</scope>
    <source>
        <strain evidence="3">HA-2024</strain>
        <tissue evidence="3">Whole body</tissue>
    </source>
</reference>
<evidence type="ECO:0000259" key="2">
    <source>
        <dbReference type="Pfam" id="PF00651"/>
    </source>
</evidence>
<dbReference type="CDD" id="cd18491">
    <property type="entry name" value="BACK_ABTB2_like"/>
    <property type="match status" value="1"/>
</dbReference>
<protein>
    <recommendedName>
        <fullName evidence="2">BTB domain-containing protein</fullName>
    </recommendedName>
</protein>
<name>A0ABD1CSD8_CULPP</name>
<keyword evidence="4" id="KW-1185">Reference proteome</keyword>
<dbReference type="AlphaFoldDB" id="A0ABD1CSD8"/>
<dbReference type="InterPro" id="IPR052089">
    <property type="entry name" value="Ankyrin-BTB/POZ_domain"/>
</dbReference>
<feature type="domain" description="BTB" evidence="2">
    <location>
        <begin position="8"/>
        <end position="68"/>
    </location>
</feature>
<dbReference type="PANTHER" id="PTHR46071:SF2">
    <property type="entry name" value="ANKYRIN REPEAT AND BTB_POZ DOMAIN-CONTAINING PROTEIN 2-LIKE PROTEIN"/>
    <property type="match status" value="1"/>
</dbReference>
<proteinExistence type="predicted"/>
<dbReference type="InterPro" id="IPR011333">
    <property type="entry name" value="SKP1/BTB/POZ_sf"/>
</dbReference>
<dbReference type="PANTHER" id="PTHR46071">
    <property type="entry name" value="ANKYRIN REPEAT AND BTB/POZ DOMAIN-CONTAINING"/>
    <property type="match status" value="1"/>
</dbReference>
<dbReference type="Pfam" id="PF00651">
    <property type="entry name" value="BTB"/>
    <property type="match status" value="1"/>
</dbReference>
<evidence type="ECO:0000313" key="3">
    <source>
        <dbReference type="EMBL" id="KAL1378699.1"/>
    </source>
</evidence>
<dbReference type="Gene3D" id="3.30.710.10">
    <property type="entry name" value="Potassium Channel Kv1.1, Chain A"/>
    <property type="match status" value="1"/>
</dbReference>
<organism evidence="3 4">
    <name type="scientific">Culex pipiens pipiens</name>
    <name type="common">Northern house mosquito</name>
    <dbReference type="NCBI Taxonomy" id="38569"/>
    <lineage>
        <taxon>Eukaryota</taxon>
        <taxon>Metazoa</taxon>
        <taxon>Ecdysozoa</taxon>
        <taxon>Arthropoda</taxon>
        <taxon>Hexapoda</taxon>
        <taxon>Insecta</taxon>
        <taxon>Pterygota</taxon>
        <taxon>Neoptera</taxon>
        <taxon>Endopterygota</taxon>
        <taxon>Diptera</taxon>
        <taxon>Nematocera</taxon>
        <taxon>Culicoidea</taxon>
        <taxon>Culicidae</taxon>
        <taxon>Culicinae</taxon>
        <taxon>Culicini</taxon>
        <taxon>Culex</taxon>
        <taxon>Culex</taxon>
    </lineage>
</organism>
<dbReference type="Proteomes" id="UP001562425">
    <property type="component" value="Unassembled WGS sequence"/>
</dbReference>
<feature type="region of interest" description="Disordered" evidence="1">
    <location>
        <begin position="148"/>
        <end position="172"/>
    </location>
</feature>
<sequence length="172" mass="18782">MLSSKLNEGTGTPTVQINDIRYHIFELVMQFLYSGGCNSLDVATGDVLELMAAASFFQLEGLLRYTEARCAEMIDIDNVVAMYIHAKVYNAQKLMEYCQGFLLQNMVALLTYDDSVKRLLFAKKIPNHDVLNGLLATLQARIKARRNASQASGGGGGGAANPMRPASSNKAK</sequence>
<dbReference type="InterPro" id="IPR000210">
    <property type="entry name" value="BTB/POZ_dom"/>
</dbReference>
<comment type="caution">
    <text evidence="3">The sequence shown here is derived from an EMBL/GenBank/DDBJ whole genome shotgun (WGS) entry which is preliminary data.</text>
</comment>
<feature type="non-terminal residue" evidence="3">
    <location>
        <position position="172"/>
    </location>
</feature>